<feature type="compositionally biased region" description="Basic and acidic residues" evidence="2">
    <location>
        <begin position="30"/>
        <end position="248"/>
    </location>
</feature>
<name>A0A6S7L1W5_PARCT</name>
<evidence type="ECO:0000313" key="4">
    <source>
        <dbReference type="Proteomes" id="UP001152795"/>
    </source>
</evidence>
<accession>A0A6S7L1W5</accession>
<comment type="similarity">
    <text evidence="1">Belongs to the GOLGA6 family.</text>
</comment>
<gene>
    <name evidence="3" type="ORF">PACLA_8A011920</name>
</gene>
<feature type="non-terminal residue" evidence="3">
    <location>
        <position position="776"/>
    </location>
</feature>
<evidence type="ECO:0000313" key="3">
    <source>
        <dbReference type="EMBL" id="CAB4032422.1"/>
    </source>
</evidence>
<dbReference type="PANTHER" id="PTHR23143">
    <property type="entry name" value="TRICHOHYALIN-RELATED"/>
    <property type="match status" value="1"/>
</dbReference>
<proteinExistence type="inferred from homology"/>
<dbReference type="InterPro" id="IPR006580">
    <property type="entry name" value="Znf_TTF"/>
</dbReference>
<keyword evidence="4" id="KW-1185">Reference proteome</keyword>
<dbReference type="SUPFAM" id="SSF57997">
    <property type="entry name" value="Tropomyosin"/>
    <property type="match status" value="1"/>
</dbReference>
<dbReference type="Proteomes" id="UP001152795">
    <property type="component" value="Unassembled WGS sequence"/>
</dbReference>
<dbReference type="Gene3D" id="1.20.5.170">
    <property type="match status" value="1"/>
</dbReference>
<dbReference type="EMBL" id="CACRXK020018391">
    <property type="protein sequence ID" value="CAB4032422.1"/>
    <property type="molecule type" value="Genomic_DNA"/>
</dbReference>
<organism evidence="3 4">
    <name type="scientific">Paramuricea clavata</name>
    <name type="common">Red gorgonian</name>
    <name type="synonym">Violescent sea-whip</name>
    <dbReference type="NCBI Taxonomy" id="317549"/>
    <lineage>
        <taxon>Eukaryota</taxon>
        <taxon>Metazoa</taxon>
        <taxon>Cnidaria</taxon>
        <taxon>Anthozoa</taxon>
        <taxon>Octocorallia</taxon>
        <taxon>Malacalcyonacea</taxon>
        <taxon>Plexauridae</taxon>
        <taxon>Paramuricea</taxon>
    </lineage>
</organism>
<dbReference type="OrthoDB" id="6775123at2759"/>
<dbReference type="SMART" id="SM00597">
    <property type="entry name" value="ZnF_TTF"/>
    <property type="match status" value="1"/>
</dbReference>
<dbReference type="InterPro" id="IPR026737">
    <property type="entry name" value="GOLGA6L"/>
</dbReference>
<feature type="region of interest" description="Disordered" evidence="2">
    <location>
        <begin position="1"/>
        <end position="269"/>
    </location>
</feature>
<comment type="caution">
    <text evidence="3">The sequence shown here is derived from an EMBL/GenBank/DDBJ whole genome shotgun (WGS) entry which is preliminary data.</text>
</comment>
<sequence>LDLDGKVPLSEGKVPHSEDKVPHSSYTVSHSEDKVPHSEDKLPQSEDKVPHSEDKVPHSDYKVSHSEDKVRHSEDKVPHSEDKVPHSEDKVPQTEDKVPHSEDKVPHSDYKVSHSEDKVRHSEDKVPHSEDKVPHSEDKVPHSDDKVPHSEDKDKVPHSSDKVSHSEDKVPHSEEMVPHSEDKVPRSEDKVPHFDYKVSHSEDKVRHSEDKVLHSEDKVPHTDEKVPHSENKFRYSEDKVPQSEDKVPLSEGKVPLSEGKVPHSEDKVPHSSYTVFHSEDKVPHSEDKVPQSEDKNIFIYGNCLYRACSKLLCGKEDLCDLLRDLTSIELFSNQEFYAFHPYITAKSHVFQSDNTAFSATASDSALGDGYDRKDPSSRVTVVKREAIRNATGGTYASLMCVFGLSSVTGMGVTSVYPEKVGQETKYSRFQNGTVWPRLFHNNVTSKLVQDAKLILMWTTLGIHILPGMSKGFQPNHFVPLVELMAKDVEKKKPQQQKITDLFRSKSKQMEEEPPAPAGQNVNVEENIPTAAKEPSLQQTIADDGKIIKMECDPSRTTLKRPSGEIGKGLSKRSKADLSDVDSLDIGRFVSVAAIDDDTKFNLINNHWKPPPDFNFLSETSRRKFCASWLHRWSWLCYSKLYNGAFCLSCVLFGHQTGHNGSKLSKLFKEPLTNWQSAATRLEQHQKQSVIHHDSMLRLVQFRSVMTGETKGIDEQVDNMRSARVQYNRDILSSITKTVILAGKQNLPLRGHRDDSQHYASPNPGNFQAFLDFRVDS</sequence>
<dbReference type="AlphaFoldDB" id="A0A6S7L1W5"/>
<evidence type="ECO:0000256" key="2">
    <source>
        <dbReference type="SAM" id="MobiDB-lite"/>
    </source>
</evidence>
<evidence type="ECO:0000256" key="1">
    <source>
        <dbReference type="ARBA" id="ARBA00008368"/>
    </source>
</evidence>
<feature type="non-terminal residue" evidence="3">
    <location>
        <position position="1"/>
    </location>
</feature>
<protein>
    <submittedName>
        <fullName evidence="3">Uncharacterized protein</fullName>
    </submittedName>
</protein>
<reference evidence="3" key="1">
    <citation type="submission" date="2020-04" db="EMBL/GenBank/DDBJ databases">
        <authorList>
            <person name="Alioto T."/>
            <person name="Alioto T."/>
            <person name="Gomez Garrido J."/>
        </authorList>
    </citation>
    <scope>NUCLEOTIDE SEQUENCE</scope>
    <source>
        <strain evidence="3">A484AB</strain>
    </source>
</reference>
<feature type="compositionally biased region" description="Basic and acidic residues" evidence="2">
    <location>
        <begin position="260"/>
        <end position="269"/>
    </location>
</feature>
<feature type="compositionally biased region" description="Basic and acidic residues" evidence="2">
    <location>
        <begin position="13"/>
        <end position="22"/>
    </location>
</feature>
<dbReference type="PANTHER" id="PTHR23143:SF31">
    <property type="entry name" value="GOLGIN SUBFAMILY A MEMBER 6-LIKE PROTEIN 1-RELATED"/>
    <property type="match status" value="1"/>
</dbReference>